<evidence type="ECO:0000313" key="2">
    <source>
        <dbReference type="EMBL" id="KAK4558657.1"/>
    </source>
</evidence>
<dbReference type="AlphaFoldDB" id="A0AAN7I870"/>
<dbReference type="InterPro" id="IPR053258">
    <property type="entry name" value="Ca-permeable_cation_channel"/>
</dbReference>
<evidence type="ECO:0000256" key="1">
    <source>
        <dbReference type="SAM" id="Phobius"/>
    </source>
</evidence>
<sequence>MSSLFYRLANGFTSSLPLHFHRIRSSLPSPVPASTRHAIFASTIAVLLCFIQMKYENKNFTPFDTHPKTMNVSIFSLLLYCISSMAEATLNRAIFVLVCGHSSDVSAALLVALLASIILPVPLRLLGYIVFMYIMVRVFLGLLPIGWLKQWVIEKARKLAVLACLPMFLLQMFPVNTRL</sequence>
<keyword evidence="1" id="KW-1133">Transmembrane helix</keyword>
<feature type="transmembrane region" description="Helical" evidence="1">
    <location>
        <begin position="125"/>
        <end position="147"/>
    </location>
</feature>
<feature type="transmembrane region" description="Helical" evidence="1">
    <location>
        <begin position="94"/>
        <end position="119"/>
    </location>
</feature>
<organism evidence="2 3">
    <name type="scientific">Quercus rubra</name>
    <name type="common">Northern red oak</name>
    <name type="synonym">Quercus borealis</name>
    <dbReference type="NCBI Taxonomy" id="3512"/>
    <lineage>
        <taxon>Eukaryota</taxon>
        <taxon>Viridiplantae</taxon>
        <taxon>Streptophyta</taxon>
        <taxon>Embryophyta</taxon>
        <taxon>Tracheophyta</taxon>
        <taxon>Spermatophyta</taxon>
        <taxon>Magnoliopsida</taxon>
        <taxon>eudicotyledons</taxon>
        <taxon>Gunneridae</taxon>
        <taxon>Pentapetalae</taxon>
        <taxon>rosids</taxon>
        <taxon>fabids</taxon>
        <taxon>Fagales</taxon>
        <taxon>Fagaceae</taxon>
        <taxon>Quercus</taxon>
    </lineage>
</organism>
<proteinExistence type="predicted"/>
<name>A0AAN7I870_QUERU</name>
<keyword evidence="3" id="KW-1185">Reference proteome</keyword>
<dbReference type="PANTHER" id="PTHR34115:SF5">
    <property type="entry name" value="PROTEIN, PUTATIVE-RELATED"/>
    <property type="match status" value="1"/>
</dbReference>
<evidence type="ECO:0000313" key="3">
    <source>
        <dbReference type="Proteomes" id="UP001324115"/>
    </source>
</evidence>
<comment type="caution">
    <text evidence="2">The sequence shown here is derived from an EMBL/GenBank/DDBJ whole genome shotgun (WGS) entry which is preliminary data.</text>
</comment>
<reference evidence="2 3" key="1">
    <citation type="journal article" date="2023" name="G3 (Bethesda)">
        <title>A haplotype-resolved chromosome-scale genome for Quercus rubra L. provides insights into the genetics of adaptive traits for red oak species.</title>
        <authorList>
            <person name="Kapoor B."/>
            <person name="Jenkins J."/>
            <person name="Schmutz J."/>
            <person name="Zhebentyayeva T."/>
            <person name="Kuelheim C."/>
            <person name="Coggeshall M."/>
            <person name="Heim C."/>
            <person name="Lasky J.R."/>
            <person name="Leites L."/>
            <person name="Islam-Faridi N."/>
            <person name="Romero-Severson J."/>
            <person name="DeLeo V.L."/>
            <person name="Lucas S.M."/>
            <person name="Lazic D."/>
            <person name="Gailing O."/>
            <person name="Carlson J."/>
            <person name="Staton M."/>
        </authorList>
    </citation>
    <scope>NUCLEOTIDE SEQUENCE [LARGE SCALE GENOMIC DNA]</scope>
    <source>
        <strain evidence="2">Pseudo-F2</strain>
    </source>
</reference>
<keyword evidence="1" id="KW-0812">Transmembrane</keyword>
<dbReference type="EMBL" id="JAXUIC010000012">
    <property type="protein sequence ID" value="KAK4558657.1"/>
    <property type="molecule type" value="Genomic_DNA"/>
</dbReference>
<gene>
    <name evidence="2" type="ORF">RGQ29_008095</name>
</gene>
<protein>
    <submittedName>
        <fullName evidence="2">Uncharacterized protein</fullName>
    </submittedName>
</protein>
<feature type="transmembrane region" description="Helical" evidence="1">
    <location>
        <begin position="159"/>
        <end position="176"/>
    </location>
</feature>
<accession>A0AAN7I870</accession>
<keyword evidence="1" id="KW-0472">Membrane</keyword>
<dbReference type="Proteomes" id="UP001324115">
    <property type="component" value="Unassembled WGS sequence"/>
</dbReference>
<dbReference type="PANTHER" id="PTHR34115">
    <property type="entry name" value="PROTEIN, PUTATIVE-RELATED"/>
    <property type="match status" value="1"/>
</dbReference>
<feature type="transmembrane region" description="Helical" evidence="1">
    <location>
        <begin position="34"/>
        <end position="53"/>
    </location>
</feature>